<keyword evidence="2" id="KW-0472">Membrane</keyword>
<dbReference type="Proteomes" id="UP000315522">
    <property type="component" value="Unassembled WGS sequence"/>
</dbReference>
<comment type="caution">
    <text evidence="3">The sequence shown here is derived from an EMBL/GenBank/DDBJ whole genome shotgun (WGS) entry which is preliminary data.</text>
</comment>
<evidence type="ECO:0000313" key="4">
    <source>
        <dbReference type="Proteomes" id="UP000315522"/>
    </source>
</evidence>
<evidence type="ECO:0000256" key="2">
    <source>
        <dbReference type="SAM" id="Phobius"/>
    </source>
</evidence>
<name>A0A559M9U4_9HELO</name>
<accession>A0A559M9U4</accession>
<gene>
    <name evidence="3" type="ORF">LAWI1_G005094</name>
</gene>
<dbReference type="PANTHER" id="PTHR35896">
    <property type="entry name" value="IG-LIKE DOMAIN-CONTAINING PROTEIN"/>
    <property type="match status" value="1"/>
</dbReference>
<evidence type="ECO:0000256" key="1">
    <source>
        <dbReference type="SAM" id="MobiDB-lite"/>
    </source>
</evidence>
<dbReference type="InterPro" id="IPR053008">
    <property type="entry name" value="Phomopsin_biosynth_assoc"/>
</dbReference>
<proteinExistence type="predicted"/>
<dbReference type="EMBL" id="QGML01001131">
    <property type="protein sequence ID" value="TVY89723.1"/>
    <property type="molecule type" value="Genomic_DNA"/>
</dbReference>
<feature type="region of interest" description="Disordered" evidence="1">
    <location>
        <begin position="23"/>
        <end position="50"/>
    </location>
</feature>
<keyword evidence="4" id="KW-1185">Reference proteome</keyword>
<reference evidence="3 4" key="1">
    <citation type="submission" date="2018-05" db="EMBL/GenBank/DDBJ databases">
        <title>Genome sequencing and assembly of the regulated plant pathogen Lachnellula willkommii and related sister species for the development of diagnostic species identification markers.</title>
        <authorList>
            <person name="Giroux E."/>
            <person name="Bilodeau G."/>
        </authorList>
    </citation>
    <scope>NUCLEOTIDE SEQUENCE [LARGE SCALE GENOMIC DNA]</scope>
    <source>
        <strain evidence="3 4">CBS 172.35</strain>
    </source>
</reference>
<organism evidence="3 4">
    <name type="scientific">Lachnellula willkommii</name>
    <dbReference type="NCBI Taxonomy" id="215461"/>
    <lineage>
        <taxon>Eukaryota</taxon>
        <taxon>Fungi</taxon>
        <taxon>Dikarya</taxon>
        <taxon>Ascomycota</taxon>
        <taxon>Pezizomycotina</taxon>
        <taxon>Leotiomycetes</taxon>
        <taxon>Helotiales</taxon>
        <taxon>Lachnaceae</taxon>
        <taxon>Lachnellula</taxon>
    </lineage>
</organism>
<sequence length="324" mass="35932">MANLVSKLRTWAFSSIENNESSDKLLAAPTSPSVSSSDEEQCSPRTQPQTKPHVYDRIQVYAKISFGLVLLAIILTAAFVLNILSEDSSSGIVPNAPPPPSQGGSKVVEHCGLSAQEAIDRGCLWDIMSFGWIHPACYDKEESDRWAEKYGPFEWYIDDGQPVDEKEEPLNGTLTQPLSLDEIPFTQAVWTTQGFHVMHCLYLLKMVHVAALHEAPVSNEAVNLGHTDHCVGLIGNTDLIEYDVITTPVRLLFVQCKSRSNGSKAPHVSRATESNKYMPAVGHEDSGYTDEPSEAIDDNWELLHWGRFFLLSEDEAREAWGPGY</sequence>
<evidence type="ECO:0000313" key="3">
    <source>
        <dbReference type="EMBL" id="TVY89723.1"/>
    </source>
</evidence>
<protein>
    <submittedName>
        <fullName evidence="3">Uncharacterized protein</fullName>
    </submittedName>
</protein>
<feature type="transmembrane region" description="Helical" evidence="2">
    <location>
        <begin position="60"/>
        <end position="84"/>
    </location>
</feature>
<dbReference type="AlphaFoldDB" id="A0A559M9U4"/>
<dbReference type="PANTHER" id="PTHR35896:SF3">
    <property type="entry name" value="MAJOR FACILITATOR SUPERFAMILY TRANSPORTER"/>
    <property type="match status" value="1"/>
</dbReference>
<keyword evidence="2" id="KW-0812">Transmembrane</keyword>
<keyword evidence="2" id="KW-1133">Transmembrane helix</keyword>